<accession>A0A9W4R5J5</accession>
<dbReference type="InterPro" id="IPR016181">
    <property type="entry name" value="Acyl_CoA_acyltransferase"/>
</dbReference>
<keyword evidence="4" id="KW-1185">Reference proteome</keyword>
<name>A0A9W4R5J5_9GAMM</name>
<evidence type="ECO:0000313" key="2">
    <source>
        <dbReference type="EMBL" id="CAH9067013.1"/>
    </source>
</evidence>
<dbReference type="PANTHER" id="PTHR43233:SF1">
    <property type="entry name" value="FAMILY N-ACETYLTRANSFERASE, PUTATIVE (AFU_ORTHOLOGUE AFUA_6G03350)-RELATED"/>
    <property type="match status" value="1"/>
</dbReference>
<dbReference type="InterPro" id="IPR053144">
    <property type="entry name" value="Acetyltransferase_Butenolide"/>
</dbReference>
<dbReference type="EMBL" id="CAMAPD010000033">
    <property type="protein sequence ID" value="CAH9068161.1"/>
    <property type="molecule type" value="Genomic_DNA"/>
</dbReference>
<dbReference type="InterPro" id="IPR000182">
    <property type="entry name" value="GNAT_dom"/>
</dbReference>
<evidence type="ECO:0000313" key="3">
    <source>
        <dbReference type="EMBL" id="CAH9068161.1"/>
    </source>
</evidence>
<dbReference type="Gene3D" id="3.40.630.30">
    <property type="match status" value="1"/>
</dbReference>
<dbReference type="Proteomes" id="UP001152485">
    <property type="component" value="Unassembled WGS sequence"/>
</dbReference>
<dbReference type="PROSITE" id="PS51186">
    <property type="entry name" value="GNAT"/>
    <property type="match status" value="1"/>
</dbReference>
<gene>
    <name evidence="2" type="ORF">PSECIP111854_04006</name>
    <name evidence="3" type="ORF">PSECIP111951_04046</name>
</gene>
<proteinExistence type="predicted"/>
<dbReference type="GO" id="GO:0016747">
    <property type="term" value="F:acyltransferase activity, transferring groups other than amino-acyl groups"/>
    <property type="evidence" value="ECO:0007669"/>
    <property type="project" value="InterPro"/>
</dbReference>
<dbReference type="PANTHER" id="PTHR43233">
    <property type="entry name" value="FAMILY N-ACETYLTRANSFERASE, PUTATIVE (AFU_ORTHOLOGUE AFUA_6G03350)-RELATED"/>
    <property type="match status" value="1"/>
</dbReference>
<dbReference type="RefSeq" id="WP_261595363.1">
    <property type="nucleotide sequence ID" value="NZ_CAMAPC010000029.1"/>
</dbReference>
<sequence>MTYQINHTAPLASEFVLLREKVGWGATDEILAQTGLNNSLFHVTIRHKDILIAMGRVLGDGGLFYYIQDVVVAPDYQGEGLGHAVMYEIERFLCANAKAGATVALLSAKGKEAFYEQYDYILRTGEPLGLGMSKFI</sequence>
<dbReference type="AlphaFoldDB" id="A0A9W4R5J5"/>
<dbReference type="Proteomes" id="UP001152467">
    <property type="component" value="Unassembled WGS sequence"/>
</dbReference>
<organism evidence="2 4">
    <name type="scientific">Pseudoalteromonas holothuriae</name>
    <dbReference type="NCBI Taxonomy" id="2963714"/>
    <lineage>
        <taxon>Bacteria</taxon>
        <taxon>Pseudomonadati</taxon>
        <taxon>Pseudomonadota</taxon>
        <taxon>Gammaproteobacteria</taxon>
        <taxon>Alteromonadales</taxon>
        <taxon>Pseudoalteromonadaceae</taxon>
        <taxon>Pseudoalteromonas</taxon>
    </lineage>
</organism>
<dbReference type="CDD" id="cd04301">
    <property type="entry name" value="NAT_SF"/>
    <property type="match status" value="1"/>
</dbReference>
<dbReference type="EMBL" id="CAMAPC010000029">
    <property type="protein sequence ID" value="CAH9067013.1"/>
    <property type="molecule type" value="Genomic_DNA"/>
</dbReference>
<feature type="domain" description="N-acetyltransferase" evidence="1">
    <location>
        <begin position="1"/>
        <end position="136"/>
    </location>
</feature>
<dbReference type="Pfam" id="PF13673">
    <property type="entry name" value="Acetyltransf_10"/>
    <property type="match status" value="1"/>
</dbReference>
<dbReference type="SUPFAM" id="SSF55729">
    <property type="entry name" value="Acyl-CoA N-acyltransferases (Nat)"/>
    <property type="match status" value="1"/>
</dbReference>
<evidence type="ECO:0000313" key="4">
    <source>
        <dbReference type="Proteomes" id="UP001152467"/>
    </source>
</evidence>
<evidence type="ECO:0000313" key="5">
    <source>
        <dbReference type="Proteomes" id="UP001152485"/>
    </source>
</evidence>
<reference evidence="2 5" key="1">
    <citation type="submission" date="2022-07" db="EMBL/GenBank/DDBJ databases">
        <authorList>
            <person name="Criscuolo A."/>
        </authorList>
    </citation>
    <scope>NUCLEOTIDE SEQUENCE</scope>
    <source>
        <strain evidence="5">CIP 111951</strain>
        <strain evidence="2">CIP111854</strain>
        <strain evidence="3">CIP111951</strain>
    </source>
</reference>
<protein>
    <recommendedName>
        <fullName evidence="1">N-acetyltransferase domain-containing protein</fullName>
    </recommendedName>
</protein>
<comment type="caution">
    <text evidence="2">The sequence shown here is derived from an EMBL/GenBank/DDBJ whole genome shotgun (WGS) entry which is preliminary data.</text>
</comment>
<evidence type="ECO:0000259" key="1">
    <source>
        <dbReference type="PROSITE" id="PS51186"/>
    </source>
</evidence>